<dbReference type="SUPFAM" id="SSF51445">
    <property type="entry name" value="(Trans)glycosidases"/>
    <property type="match status" value="1"/>
</dbReference>
<dbReference type="Gene3D" id="3.90.400.10">
    <property type="entry name" value="Oligo-1,6-glucosidase, Domain 2"/>
    <property type="match status" value="1"/>
</dbReference>
<gene>
    <name evidence="8" type="ORF">MEUPH1_LOCUS20167</name>
</gene>
<dbReference type="GO" id="GO:0005975">
    <property type="term" value="P:carbohydrate metabolic process"/>
    <property type="evidence" value="ECO:0007669"/>
    <property type="project" value="InterPro"/>
</dbReference>
<feature type="signal peptide" evidence="6">
    <location>
        <begin position="1"/>
        <end position="18"/>
    </location>
</feature>
<dbReference type="EC" id="3.2.1.20" evidence="3"/>
<dbReference type="InterPro" id="IPR017853">
    <property type="entry name" value="GH"/>
</dbReference>
<dbReference type="SMART" id="SM00642">
    <property type="entry name" value="Aamy"/>
    <property type="match status" value="1"/>
</dbReference>
<evidence type="ECO:0000256" key="5">
    <source>
        <dbReference type="ARBA" id="ARBA00023295"/>
    </source>
</evidence>
<proteinExistence type="inferred from homology"/>
<feature type="domain" description="Glycosyl hydrolase family 13 catalytic" evidence="7">
    <location>
        <begin position="42"/>
        <end position="370"/>
    </location>
</feature>
<keyword evidence="6" id="KW-0732">Signal</keyword>
<evidence type="ECO:0000313" key="8">
    <source>
        <dbReference type="EMBL" id="CAI6365457.1"/>
    </source>
</evidence>
<name>A0AAV0XCZ3_9HEMI</name>
<organism evidence="8 9">
    <name type="scientific">Macrosiphum euphorbiae</name>
    <name type="common">potato aphid</name>
    <dbReference type="NCBI Taxonomy" id="13131"/>
    <lineage>
        <taxon>Eukaryota</taxon>
        <taxon>Metazoa</taxon>
        <taxon>Ecdysozoa</taxon>
        <taxon>Arthropoda</taxon>
        <taxon>Hexapoda</taxon>
        <taxon>Insecta</taxon>
        <taxon>Pterygota</taxon>
        <taxon>Neoptera</taxon>
        <taxon>Paraneoptera</taxon>
        <taxon>Hemiptera</taxon>
        <taxon>Sternorrhyncha</taxon>
        <taxon>Aphidomorpha</taxon>
        <taxon>Aphidoidea</taxon>
        <taxon>Aphididae</taxon>
        <taxon>Macrosiphini</taxon>
        <taxon>Macrosiphum</taxon>
    </lineage>
</organism>
<dbReference type="GO" id="GO:0004558">
    <property type="term" value="F:alpha-1,4-glucosidase activity"/>
    <property type="evidence" value="ECO:0007669"/>
    <property type="project" value="UniProtKB-EC"/>
</dbReference>
<dbReference type="EMBL" id="CARXXK010000004">
    <property type="protein sequence ID" value="CAI6365457.1"/>
    <property type="molecule type" value="Genomic_DNA"/>
</dbReference>
<dbReference type="Gene3D" id="3.20.20.80">
    <property type="entry name" value="Glycosidases"/>
    <property type="match status" value="2"/>
</dbReference>
<dbReference type="InterPro" id="IPR045857">
    <property type="entry name" value="O16G_dom_2"/>
</dbReference>
<comment type="caution">
    <text evidence="8">The sequence shown here is derived from an EMBL/GenBank/DDBJ whole genome shotgun (WGS) entry which is preliminary data.</text>
</comment>
<protein>
    <recommendedName>
        <fullName evidence="3">alpha-glucosidase</fullName>
        <ecNumber evidence="3">3.2.1.20</ecNumber>
    </recommendedName>
</protein>
<evidence type="ECO:0000256" key="3">
    <source>
        <dbReference type="ARBA" id="ARBA00012741"/>
    </source>
</evidence>
<comment type="similarity">
    <text evidence="2">Belongs to the glycosyl hydrolase 13 family.</text>
</comment>
<keyword evidence="4" id="KW-0325">Glycoprotein</keyword>
<evidence type="ECO:0000256" key="1">
    <source>
        <dbReference type="ARBA" id="ARBA00001657"/>
    </source>
</evidence>
<keyword evidence="5" id="KW-0378">Hydrolase</keyword>
<evidence type="ECO:0000256" key="2">
    <source>
        <dbReference type="ARBA" id="ARBA00008061"/>
    </source>
</evidence>
<reference evidence="8 9" key="1">
    <citation type="submission" date="2023-01" db="EMBL/GenBank/DDBJ databases">
        <authorList>
            <person name="Whitehead M."/>
        </authorList>
    </citation>
    <scope>NUCLEOTIDE SEQUENCE [LARGE SCALE GENOMIC DNA]</scope>
</reference>
<sequence>MITFHVFLFMMIANTCSTVNGNVYFRATNPTNEWWSNTIIYQVYIRSFKDSDNDGIGDLKGIIQKLDHFTDLGIETLWVGPFFKSPMDDMGYDVEDFYMIDPIFGTMDDFKELVFEMNKRNLKLIIDLILNHSSYKCEWFEKSIKQEGKYKDYYMWHNASNQDEVLSNSSITPIPPNNWLSVFGGPAWTWNQQRNQFYFHQFAKEQPDFNLRNSDVKLQLLDVMEFWMFQGVSGFRFDSVNFLYENVSLLDEPFLPGKNNFTEYKGLEHIYTRNQPENIIIVLEWRAFMESFTKNKNISISSLMATEAYSNYNILIQFYGNKTNPGAQVPFNLALVKCKKDEDVVESIDTNIKYWLADLPENTVANWVVRVFK</sequence>
<evidence type="ECO:0000259" key="7">
    <source>
        <dbReference type="SMART" id="SM00642"/>
    </source>
</evidence>
<dbReference type="Pfam" id="PF00128">
    <property type="entry name" value="Alpha-amylase"/>
    <property type="match status" value="1"/>
</dbReference>
<feature type="chain" id="PRO_5043606249" description="alpha-glucosidase" evidence="6">
    <location>
        <begin position="19"/>
        <end position="373"/>
    </location>
</feature>
<dbReference type="PANTHER" id="PTHR10357:SF179">
    <property type="entry name" value="NEUTRAL AND BASIC AMINO ACID TRANSPORT PROTEIN RBAT"/>
    <property type="match status" value="1"/>
</dbReference>
<comment type="catalytic activity">
    <reaction evidence="1">
        <text>Hydrolysis of terminal, non-reducing (1-&gt;4)-linked alpha-D-glucose residues with release of alpha-D-glucose.</text>
        <dbReference type="EC" id="3.2.1.20"/>
    </reaction>
</comment>
<evidence type="ECO:0000256" key="4">
    <source>
        <dbReference type="ARBA" id="ARBA00023180"/>
    </source>
</evidence>
<keyword evidence="9" id="KW-1185">Reference proteome</keyword>
<accession>A0AAV0XCZ3</accession>
<dbReference type="FunFam" id="3.90.400.10:FF:000001">
    <property type="entry name" value="Maltase A3, isoform A"/>
    <property type="match status" value="1"/>
</dbReference>
<evidence type="ECO:0000313" key="9">
    <source>
        <dbReference type="Proteomes" id="UP001160148"/>
    </source>
</evidence>
<keyword evidence="5" id="KW-0326">Glycosidase</keyword>
<dbReference type="PANTHER" id="PTHR10357">
    <property type="entry name" value="ALPHA-AMYLASE FAMILY MEMBER"/>
    <property type="match status" value="1"/>
</dbReference>
<evidence type="ECO:0000256" key="6">
    <source>
        <dbReference type="SAM" id="SignalP"/>
    </source>
</evidence>
<dbReference type="Proteomes" id="UP001160148">
    <property type="component" value="Unassembled WGS sequence"/>
</dbReference>
<dbReference type="AlphaFoldDB" id="A0AAV0XCZ3"/>
<dbReference type="InterPro" id="IPR006047">
    <property type="entry name" value="GH13_cat_dom"/>
</dbReference>